<dbReference type="Proteomes" id="UP001341840">
    <property type="component" value="Unassembled WGS sequence"/>
</dbReference>
<feature type="compositionally biased region" description="Basic and acidic residues" evidence="1">
    <location>
        <begin position="208"/>
        <end position="236"/>
    </location>
</feature>
<protein>
    <submittedName>
        <fullName evidence="2">Uncharacterized protein</fullName>
    </submittedName>
</protein>
<feature type="compositionally biased region" description="Polar residues" evidence="1">
    <location>
        <begin position="258"/>
        <end position="271"/>
    </location>
</feature>
<evidence type="ECO:0000256" key="1">
    <source>
        <dbReference type="SAM" id="MobiDB-lite"/>
    </source>
</evidence>
<feature type="compositionally biased region" description="Acidic residues" evidence="1">
    <location>
        <begin position="237"/>
        <end position="247"/>
    </location>
</feature>
<evidence type="ECO:0000313" key="2">
    <source>
        <dbReference type="EMBL" id="MED6161528.1"/>
    </source>
</evidence>
<feature type="region of interest" description="Disordered" evidence="1">
    <location>
        <begin position="159"/>
        <end position="186"/>
    </location>
</feature>
<accession>A0ABU6UNA9</accession>
<gene>
    <name evidence="2" type="ORF">PIB30_061599</name>
</gene>
<reference evidence="2 3" key="1">
    <citation type="journal article" date="2023" name="Plants (Basel)">
        <title>Bridging the Gap: Combining Genomics and Transcriptomics Approaches to Understand Stylosanthes scabra, an Orphan Legume from the Brazilian Caatinga.</title>
        <authorList>
            <person name="Ferreira-Neto J.R.C."/>
            <person name="da Silva M.D."/>
            <person name="Binneck E."/>
            <person name="de Melo N.F."/>
            <person name="da Silva R.H."/>
            <person name="de Melo A.L.T.M."/>
            <person name="Pandolfi V."/>
            <person name="Bustamante F.O."/>
            <person name="Brasileiro-Vidal A.C."/>
            <person name="Benko-Iseppon A.M."/>
        </authorList>
    </citation>
    <scope>NUCLEOTIDE SEQUENCE [LARGE SCALE GENOMIC DNA]</scope>
    <source>
        <tissue evidence="2">Leaves</tissue>
    </source>
</reference>
<feature type="region of interest" description="Disordered" evidence="1">
    <location>
        <begin position="208"/>
        <end position="271"/>
    </location>
</feature>
<evidence type="ECO:0000313" key="3">
    <source>
        <dbReference type="Proteomes" id="UP001341840"/>
    </source>
</evidence>
<organism evidence="2 3">
    <name type="scientific">Stylosanthes scabra</name>
    <dbReference type="NCBI Taxonomy" id="79078"/>
    <lineage>
        <taxon>Eukaryota</taxon>
        <taxon>Viridiplantae</taxon>
        <taxon>Streptophyta</taxon>
        <taxon>Embryophyta</taxon>
        <taxon>Tracheophyta</taxon>
        <taxon>Spermatophyta</taxon>
        <taxon>Magnoliopsida</taxon>
        <taxon>eudicotyledons</taxon>
        <taxon>Gunneridae</taxon>
        <taxon>Pentapetalae</taxon>
        <taxon>rosids</taxon>
        <taxon>fabids</taxon>
        <taxon>Fabales</taxon>
        <taxon>Fabaceae</taxon>
        <taxon>Papilionoideae</taxon>
        <taxon>50 kb inversion clade</taxon>
        <taxon>dalbergioids sensu lato</taxon>
        <taxon>Dalbergieae</taxon>
        <taxon>Pterocarpus clade</taxon>
        <taxon>Stylosanthes</taxon>
    </lineage>
</organism>
<sequence>MVRYEPTFTWISHSGQNGSWKLDAMMVLEVTGSSPSFKIRRGSAESTQKGGTGRFGVAATFACREPCLDSFQVVVRLREDNRRIGSGNRYYEIEKREKYEDSDERADSDLAVVKMRRYHFDEGSFIHPPYSVRFGLDRLYELPIESPLALRCRDYSKRKDPSLQRSGSPLSPSKMAHPTQGCQGHEGVRPLKSWELIMPSEGWMCKGDDVEGKRVSEGVPKGEDEAKEIEGEGRNEVEEEEEKEDSEELRRQPEYSPVHSSQVFAQHPSNDMNPSLLMVIVNRATIFLAFGHPPIGLS</sequence>
<proteinExistence type="predicted"/>
<keyword evidence="3" id="KW-1185">Reference proteome</keyword>
<name>A0ABU6UNA9_9FABA</name>
<comment type="caution">
    <text evidence="2">The sequence shown here is derived from an EMBL/GenBank/DDBJ whole genome shotgun (WGS) entry which is preliminary data.</text>
</comment>
<dbReference type="EMBL" id="JASCZI010121389">
    <property type="protein sequence ID" value="MED6161528.1"/>
    <property type="molecule type" value="Genomic_DNA"/>
</dbReference>